<evidence type="ECO:0000313" key="4">
    <source>
        <dbReference type="EMBL" id="GGJ41647.1"/>
    </source>
</evidence>
<dbReference type="EMBL" id="BMQA01000026">
    <property type="protein sequence ID" value="GGJ41647.1"/>
    <property type="molecule type" value="Genomic_DNA"/>
</dbReference>
<dbReference type="Pfam" id="PF13581">
    <property type="entry name" value="HATPase_c_2"/>
    <property type="match status" value="1"/>
</dbReference>
<evidence type="ECO:0000256" key="2">
    <source>
        <dbReference type="SAM" id="MobiDB-lite"/>
    </source>
</evidence>
<keyword evidence="1" id="KW-0808">Transferase</keyword>
<feature type="region of interest" description="Disordered" evidence="2">
    <location>
        <begin position="1"/>
        <end position="65"/>
    </location>
</feature>
<dbReference type="InterPro" id="IPR050267">
    <property type="entry name" value="Anti-sigma-factor_SerPK"/>
</dbReference>
<comment type="caution">
    <text evidence="4">The sequence shown here is derived from an EMBL/GenBank/DDBJ whole genome shotgun (WGS) entry which is preliminary data.</text>
</comment>
<dbReference type="SUPFAM" id="SSF55874">
    <property type="entry name" value="ATPase domain of HSP90 chaperone/DNA topoisomerase II/histidine kinase"/>
    <property type="match status" value="1"/>
</dbReference>
<proteinExistence type="predicted"/>
<dbReference type="GO" id="GO:0004674">
    <property type="term" value="F:protein serine/threonine kinase activity"/>
    <property type="evidence" value="ECO:0007669"/>
    <property type="project" value="UniProtKB-KW"/>
</dbReference>
<dbReference type="Gene3D" id="3.30.565.10">
    <property type="entry name" value="Histidine kinase-like ATPase, C-terminal domain"/>
    <property type="match status" value="1"/>
</dbReference>
<reference evidence="4" key="2">
    <citation type="submission" date="2020-09" db="EMBL/GenBank/DDBJ databases">
        <authorList>
            <person name="Sun Q."/>
            <person name="Ohkuma M."/>
        </authorList>
    </citation>
    <scope>NUCLEOTIDE SEQUENCE</scope>
    <source>
        <strain evidence="4">JCM 3086</strain>
    </source>
</reference>
<feature type="domain" description="Histidine kinase/HSP90-like ATPase" evidence="3">
    <location>
        <begin position="85"/>
        <end position="193"/>
    </location>
</feature>
<dbReference type="PANTHER" id="PTHR35526:SF3">
    <property type="entry name" value="ANTI-SIGMA-F FACTOR RSBW"/>
    <property type="match status" value="1"/>
</dbReference>
<evidence type="ECO:0000259" key="3">
    <source>
        <dbReference type="Pfam" id="PF13581"/>
    </source>
</evidence>
<keyword evidence="5" id="KW-1185">Reference proteome</keyword>
<dbReference type="AlphaFoldDB" id="A0A917NYG7"/>
<organism evidence="4 5">
    <name type="scientific">Streptomyces brasiliensis</name>
    <dbReference type="NCBI Taxonomy" id="1954"/>
    <lineage>
        <taxon>Bacteria</taxon>
        <taxon>Bacillati</taxon>
        <taxon>Actinomycetota</taxon>
        <taxon>Actinomycetes</taxon>
        <taxon>Kitasatosporales</taxon>
        <taxon>Streptomycetaceae</taxon>
        <taxon>Streptomyces</taxon>
    </lineage>
</organism>
<evidence type="ECO:0000313" key="5">
    <source>
        <dbReference type="Proteomes" id="UP000657574"/>
    </source>
</evidence>
<dbReference type="InterPro" id="IPR003594">
    <property type="entry name" value="HATPase_dom"/>
</dbReference>
<dbReference type="FunFam" id="3.30.565.10:FF:000028">
    <property type="entry name" value="PAS sensor protein"/>
    <property type="match status" value="1"/>
</dbReference>
<sequence length="197" mass="21584">MRTPLGSGDDPFEERELEIASGTELLLSSHGPAGPSPRAVPGAEPARPLPRRRPPGPTAPDDGQSLLRARTRRLDPQNVATLRLPHENAAVGVARSWTRDQLTRWRLDHLDFNTTLVVSELVTNAIRYATGPMRLRLVRDRRLTCEVYDTSSAAPHPRHPTISDQGGRGLRIVAELTTSIGTRYTPAGEIVRAELGV</sequence>
<dbReference type="CDD" id="cd16936">
    <property type="entry name" value="HATPase_RsbW-like"/>
    <property type="match status" value="1"/>
</dbReference>
<name>A0A917NYG7_9ACTN</name>
<keyword evidence="1" id="KW-0723">Serine/threonine-protein kinase</keyword>
<accession>A0A917NYG7</accession>
<evidence type="ECO:0000256" key="1">
    <source>
        <dbReference type="ARBA" id="ARBA00022527"/>
    </source>
</evidence>
<dbReference type="InterPro" id="IPR036890">
    <property type="entry name" value="HATPase_C_sf"/>
</dbReference>
<keyword evidence="1" id="KW-0418">Kinase</keyword>
<reference evidence="4" key="1">
    <citation type="journal article" date="2014" name="Int. J. Syst. Evol. Microbiol.">
        <title>Complete genome sequence of Corynebacterium casei LMG S-19264T (=DSM 44701T), isolated from a smear-ripened cheese.</title>
        <authorList>
            <consortium name="US DOE Joint Genome Institute (JGI-PGF)"/>
            <person name="Walter F."/>
            <person name="Albersmeier A."/>
            <person name="Kalinowski J."/>
            <person name="Ruckert C."/>
        </authorList>
    </citation>
    <scope>NUCLEOTIDE SEQUENCE</scope>
    <source>
        <strain evidence="4">JCM 3086</strain>
    </source>
</reference>
<gene>
    <name evidence="4" type="ORF">GCM10010121_060830</name>
</gene>
<dbReference type="PANTHER" id="PTHR35526">
    <property type="entry name" value="ANTI-SIGMA-F FACTOR RSBW-RELATED"/>
    <property type="match status" value="1"/>
</dbReference>
<dbReference type="Proteomes" id="UP000657574">
    <property type="component" value="Unassembled WGS sequence"/>
</dbReference>
<dbReference type="RefSeq" id="WP_229841025.1">
    <property type="nucleotide sequence ID" value="NZ_BMQA01000026.1"/>
</dbReference>
<protein>
    <recommendedName>
        <fullName evidence="3">Histidine kinase/HSP90-like ATPase domain-containing protein</fullName>
    </recommendedName>
</protein>